<name>A0A2Z3GEC8_9BACT</name>
<gene>
    <name evidence="1" type="ORF">DDQ68_03990</name>
</gene>
<dbReference type="Proteomes" id="UP000245999">
    <property type="component" value="Chromosome"/>
</dbReference>
<reference evidence="2" key="1">
    <citation type="submission" date="2018-04" db="EMBL/GenBank/DDBJ databases">
        <title>Complete genome of Antarctic heterotrophic bacterium Hymenobacter nivis.</title>
        <authorList>
            <person name="Terashima M."/>
        </authorList>
    </citation>
    <scope>NUCLEOTIDE SEQUENCE [LARGE SCALE GENOMIC DNA]</scope>
    <source>
        <strain evidence="2">NBRC 111535</strain>
    </source>
</reference>
<accession>A0A2Z3GEC8</accession>
<keyword evidence="2" id="KW-1185">Reference proteome</keyword>
<proteinExistence type="predicted"/>
<dbReference type="Gene3D" id="2.60.40.10">
    <property type="entry name" value="Immunoglobulins"/>
    <property type="match status" value="1"/>
</dbReference>
<dbReference type="SUPFAM" id="SSF49299">
    <property type="entry name" value="PKD domain"/>
    <property type="match status" value="1"/>
</dbReference>
<dbReference type="InterPro" id="IPR013783">
    <property type="entry name" value="Ig-like_fold"/>
</dbReference>
<dbReference type="Pfam" id="PF22352">
    <property type="entry name" value="K319L-like_PKD"/>
    <property type="match status" value="1"/>
</dbReference>
<evidence type="ECO:0000313" key="2">
    <source>
        <dbReference type="Proteomes" id="UP000245999"/>
    </source>
</evidence>
<dbReference type="KEGG" id="hnv:DDQ68_03990"/>
<dbReference type="OrthoDB" id="652886at2"/>
<dbReference type="GO" id="GO:0031410">
    <property type="term" value="C:cytoplasmic vesicle"/>
    <property type="evidence" value="ECO:0007669"/>
    <property type="project" value="TreeGrafter"/>
</dbReference>
<evidence type="ECO:0008006" key="3">
    <source>
        <dbReference type="Google" id="ProtNLM"/>
    </source>
</evidence>
<evidence type="ECO:0000313" key="1">
    <source>
        <dbReference type="EMBL" id="AWM32029.1"/>
    </source>
</evidence>
<dbReference type="PANTHER" id="PTHR46182:SF2">
    <property type="entry name" value="FI19480P1"/>
    <property type="match status" value="1"/>
</dbReference>
<dbReference type="GO" id="GO:0016020">
    <property type="term" value="C:membrane"/>
    <property type="evidence" value="ECO:0007669"/>
    <property type="project" value="TreeGrafter"/>
</dbReference>
<dbReference type="EMBL" id="CP029145">
    <property type="protein sequence ID" value="AWM32029.1"/>
    <property type="molecule type" value="Genomic_DNA"/>
</dbReference>
<dbReference type="InterPro" id="IPR029865">
    <property type="entry name" value="KIAA0319-like"/>
</dbReference>
<organism evidence="1 2">
    <name type="scientific">Hymenobacter nivis</name>
    <dbReference type="NCBI Taxonomy" id="1850093"/>
    <lineage>
        <taxon>Bacteria</taxon>
        <taxon>Pseudomonadati</taxon>
        <taxon>Bacteroidota</taxon>
        <taxon>Cytophagia</taxon>
        <taxon>Cytophagales</taxon>
        <taxon>Hymenobacteraceae</taxon>
        <taxon>Hymenobacter</taxon>
    </lineage>
</organism>
<dbReference type="InterPro" id="IPR035986">
    <property type="entry name" value="PKD_dom_sf"/>
</dbReference>
<sequence length="364" mass="35642">MTATTETFAVADGVLNLDFSARNPGGLDQSKVSAIEVLGQSAATAPPVASAGPVQDLTLPATSAALTGDGGAGAPGATVAAYAWAQASGPAGAPATFSPNTAVAAPTVSGLAPGTYVFALVVTDNLGTPSAPSTTTVTVNPPLPAGGSRLASFTLVSTGTGPDLQPLADGAVLNLAALPAAGLNVRANTNPAAVGSVVFTLSGAQARTQTETTAPYALFGDANGSYAAWIPAVGSYKLTATPYAGPGGTGAAGTALTVNFTVVQQAAATAAAKHTPPVVVPDLTVAEPPRAYPNPSADGRFTVALPAARAGEVTYALMSATGAVLIQGTRPREAAALGLAFDFSAEMQAPGVYYLRLVSPGPTL</sequence>
<dbReference type="PANTHER" id="PTHR46182">
    <property type="entry name" value="FI19480P1"/>
    <property type="match status" value="1"/>
</dbReference>
<dbReference type="RefSeq" id="WP_109655057.1">
    <property type="nucleotide sequence ID" value="NZ_CP029145.1"/>
</dbReference>
<dbReference type="AlphaFoldDB" id="A0A2Z3GEC8"/>
<protein>
    <recommendedName>
        <fullName evidence="3">T9SS C-terminal target domain-containing protein</fullName>
    </recommendedName>
</protein>